<reference evidence="3" key="1">
    <citation type="submission" date="2021-05" db="EMBL/GenBank/DDBJ databases">
        <title>The genome of the haptophyte Pavlova lutheri (Diacronema luteri, Pavlovales) - a model for lipid biosynthesis in eukaryotic algae.</title>
        <authorList>
            <person name="Hulatt C.J."/>
            <person name="Posewitz M.C."/>
        </authorList>
    </citation>
    <scope>NUCLEOTIDE SEQUENCE</scope>
    <source>
        <strain evidence="3">NIVA-4/92</strain>
    </source>
</reference>
<gene>
    <name evidence="3" type="ORF">KFE25_003583</name>
</gene>
<name>A0A8J6C4H1_DIALT</name>
<sequence length="229" mass="23440">MFSRARVAAACSAALVLITVCALVALRDAASAQTGLATAPAAVEASAASCDDRCRLAGWANGYIFGTAPLCGGFCYDCDQGGYGYGMVIGTAPACQADCVADCDGACSVSTDFFSDHGNSCLSGAKRCCCARAGPVAKPTPRMPDHPTCNDWCLSAGYARGDMKGTAPFCGGRCDNAPACFTATHMLSGYGKSCMVGSKKCRCWQSDAEPAGGNGESVPNRTVPNRTDE</sequence>
<feature type="compositionally biased region" description="Polar residues" evidence="1">
    <location>
        <begin position="217"/>
        <end position="229"/>
    </location>
</feature>
<feature type="chain" id="PRO_5035306413" evidence="2">
    <location>
        <begin position="33"/>
        <end position="229"/>
    </location>
</feature>
<keyword evidence="2" id="KW-0732">Signal</keyword>
<dbReference type="Proteomes" id="UP000751190">
    <property type="component" value="Unassembled WGS sequence"/>
</dbReference>
<organism evidence="3 4">
    <name type="scientific">Diacronema lutheri</name>
    <name type="common">Unicellular marine alga</name>
    <name type="synonym">Monochrysis lutheri</name>
    <dbReference type="NCBI Taxonomy" id="2081491"/>
    <lineage>
        <taxon>Eukaryota</taxon>
        <taxon>Haptista</taxon>
        <taxon>Haptophyta</taxon>
        <taxon>Pavlovophyceae</taxon>
        <taxon>Pavlovales</taxon>
        <taxon>Pavlovaceae</taxon>
        <taxon>Diacronema</taxon>
    </lineage>
</organism>
<evidence type="ECO:0000256" key="1">
    <source>
        <dbReference type="SAM" id="MobiDB-lite"/>
    </source>
</evidence>
<evidence type="ECO:0000313" key="3">
    <source>
        <dbReference type="EMBL" id="KAG8457325.1"/>
    </source>
</evidence>
<dbReference type="AlphaFoldDB" id="A0A8J6C4H1"/>
<accession>A0A8J6C4H1</accession>
<evidence type="ECO:0000256" key="2">
    <source>
        <dbReference type="SAM" id="SignalP"/>
    </source>
</evidence>
<evidence type="ECO:0000313" key="4">
    <source>
        <dbReference type="Proteomes" id="UP000751190"/>
    </source>
</evidence>
<feature type="signal peptide" evidence="2">
    <location>
        <begin position="1"/>
        <end position="32"/>
    </location>
</feature>
<comment type="caution">
    <text evidence="3">The sequence shown here is derived from an EMBL/GenBank/DDBJ whole genome shotgun (WGS) entry which is preliminary data.</text>
</comment>
<keyword evidence="4" id="KW-1185">Reference proteome</keyword>
<proteinExistence type="predicted"/>
<feature type="region of interest" description="Disordered" evidence="1">
    <location>
        <begin position="207"/>
        <end position="229"/>
    </location>
</feature>
<dbReference type="EMBL" id="JAGTXO010000074">
    <property type="protein sequence ID" value="KAG8457325.1"/>
    <property type="molecule type" value="Genomic_DNA"/>
</dbReference>
<protein>
    <submittedName>
        <fullName evidence="3">Uncharacterized protein</fullName>
    </submittedName>
</protein>